<dbReference type="GO" id="GO:0070182">
    <property type="term" value="F:DNA polymerase binding"/>
    <property type="evidence" value="ECO:0007669"/>
    <property type="project" value="TreeGrafter"/>
</dbReference>
<dbReference type="RefSeq" id="XP_067527559.1">
    <property type="nucleotide sequence ID" value="XM_067671458.1"/>
</dbReference>
<dbReference type="GO" id="GO:0031573">
    <property type="term" value="P:mitotic intra-S DNA damage checkpoint signaling"/>
    <property type="evidence" value="ECO:0007669"/>
    <property type="project" value="TreeGrafter"/>
</dbReference>
<dbReference type="STRING" id="246409.I1CUN3"/>
<protein>
    <submittedName>
        <fullName evidence="6">Uncharacterized protein</fullName>
    </submittedName>
</protein>
<dbReference type="Proteomes" id="UP000009138">
    <property type="component" value="Unassembled WGS sequence"/>
</dbReference>
<organism evidence="6 7">
    <name type="scientific">Rhizopus delemar (strain RA 99-880 / ATCC MYA-4621 / FGSC 9543 / NRRL 43880)</name>
    <name type="common">Mucormycosis agent</name>
    <name type="synonym">Rhizopus arrhizus var. delemar</name>
    <dbReference type="NCBI Taxonomy" id="246409"/>
    <lineage>
        <taxon>Eukaryota</taxon>
        <taxon>Fungi</taxon>
        <taxon>Fungi incertae sedis</taxon>
        <taxon>Mucoromycota</taxon>
        <taxon>Mucoromycotina</taxon>
        <taxon>Mucoromycetes</taxon>
        <taxon>Mucorales</taxon>
        <taxon>Mucorineae</taxon>
        <taxon>Rhizopodaceae</taxon>
        <taxon>Rhizopus</taxon>
    </lineage>
</organism>
<dbReference type="GO" id="GO:0036297">
    <property type="term" value="P:interstrand cross-link repair"/>
    <property type="evidence" value="ECO:0007669"/>
    <property type="project" value="TreeGrafter"/>
</dbReference>
<evidence type="ECO:0000313" key="7">
    <source>
        <dbReference type="Proteomes" id="UP000009138"/>
    </source>
</evidence>
<keyword evidence="3" id="KW-0832">Ubl conjugation</keyword>
<comment type="subcellular location">
    <subcellularLocation>
        <location evidence="1">Nucleus</location>
    </subcellularLocation>
</comment>
<dbReference type="PANTHER" id="PTHR32086:SF0">
    <property type="entry name" value="FANCONI ANEMIA GROUP D2 PROTEIN"/>
    <property type="match status" value="1"/>
</dbReference>
<evidence type="ECO:0000256" key="1">
    <source>
        <dbReference type="ARBA" id="ARBA00004123"/>
    </source>
</evidence>
<evidence type="ECO:0000256" key="4">
    <source>
        <dbReference type="ARBA" id="ARBA00023242"/>
    </source>
</evidence>
<dbReference type="GeneID" id="93623839"/>
<dbReference type="OMA" id="KQHQSCI"/>
<dbReference type="GO" id="GO:1990918">
    <property type="term" value="P:double-strand break repair involved in meiotic recombination"/>
    <property type="evidence" value="ECO:0007669"/>
    <property type="project" value="TreeGrafter"/>
</dbReference>
<dbReference type="Pfam" id="PF14631">
    <property type="entry name" value="FancD2"/>
    <property type="match status" value="1"/>
</dbReference>
<comment type="similarity">
    <text evidence="5">Belongs to the Fanconi anemia protein FANCD2 family.</text>
</comment>
<dbReference type="EMBL" id="CH476754">
    <property type="protein sequence ID" value="EIE92163.1"/>
    <property type="molecule type" value="Genomic_DNA"/>
</dbReference>
<dbReference type="GO" id="GO:0005634">
    <property type="term" value="C:nucleus"/>
    <property type="evidence" value="ECO:0007669"/>
    <property type="project" value="UniProtKB-SubCell"/>
</dbReference>
<reference evidence="6 7" key="1">
    <citation type="journal article" date="2009" name="PLoS Genet.">
        <title>Genomic analysis of the basal lineage fungus Rhizopus oryzae reveals a whole-genome duplication.</title>
        <authorList>
            <person name="Ma L.-J."/>
            <person name="Ibrahim A.S."/>
            <person name="Skory C."/>
            <person name="Grabherr M.G."/>
            <person name="Burger G."/>
            <person name="Butler M."/>
            <person name="Elias M."/>
            <person name="Idnurm A."/>
            <person name="Lang B.F."/>
            <person name="Sone T."/>
            <person name="Abe A."/>
            <person name="Calvo S.E."/>
            <person name="Corrochano L.M."/>
            <person name="Engels R."/>
            <person name="Fu J."/>
            <person name="Hansberg W."/>
            <person name="Kim J.-M."/>
            <person name="Kodira C.D."/>
            <person name="Koehrsen M.J."/>
            <person name="Liu B."/>
            <person name="Miranda-Saavedra D."/>
            <person name="O'Leary S."/>
            <person name="Ortiz-Castellanos L."/>
            <person name="Poulter R."/>
            <person name="Rodriguez-Romero J."/>
            <person name="Ruiz-Herrera J."/>
            <person name="Shen Y.-Q."/>
            <person name="Zeng Q."/>
            <person name="Galagan J."/>
            <person name="Birren B.W."/>
            <person name="Cuomo C.A."/>
            <person name="Wickes B.L."/>
        </authorList>
    </citation>
    <scope>NUCLEOTIDE SEQUENCE [LARGE SCALE GENOMIC DNA]</scope>
    <source>
        <strain evidence="7">RA 99-880 / ATCC MYA-4621 / FGSC 9543 / NRRL 43880</strain>
    </source>
</reference>
<dbReference type="VEuPathDB" id="FungiDB:RO3G_16874"/>
<name>I1CUN3_RHIO9</name>
<dbReference type="eggNOG" id="KOG4712">
    <property type="taxonomic scope" value="Eukaryota"/>
</dbReference>
<dbReference type="InterPro" id="IPR029448">
    <property type="entry name" value="FANCD2"/>
</dbReference>
<evidence type="ECO:0000256" key="2">
    <source>
        <dbReference type="ARBA" id="ARBA00022499"/>
    </source>
</evidence>
<accession>I1CUN3</accession>
<keyword evidence="7" id="KW-1185">Reference proteome</keyword>
<evidence type="ECO:0000256" key="3">
    <source>
        <dbReference type="ARBA" id="ARBA00022843"/>
    </source>
</evidence>
<gene>
    <name evidence="6" type="ORF">RO3G_16874</name>
</gene>
<dbReference type="InParanoid" id="I1CUN3"/>
<sequence length="389" mass="43914">MQNYTEDPIVFKKCLLPSTLANRISKTSRLPEFYDELENDNSSSCTARLILNQLRWLDYIAQPEALTDKLIEPVVVYLKELMNENFDLTVPILDALSNLTLHSESLEDVKEMVLDRLESAELDDLAVILRFMLQTVTPNTVDMVITGIRQKLDFRTLGKIQQFNSSQRQTQQRSNNLVKDSPEALILESIKLGLQFHKFVCESWFRSIMALEETHTHKIIDVLILIILYSMPSMKKKAEAALKKKIIHGLITAPLLEESILCHSSGLAGYWNSILSLSESLLRSCQQNVAISPCANVLYISSFKACDSYYRQEIVGSLVTHIGSGIEAEMNIALDVLLQLAKSDVSSVTVYGVFIKGILDYLDNLNLYQTRTLFDVFSLIALTKAVIEP</sequence>
<proteinExistence type="inferred from homology"/>
<dbReference type="AlphaFoldDB" id="I1CUN3"/>
<dbReference type="GO" id="GO:0000793">
    <property type="term" value="C:condensed chromosome"/>
    <property type="evidence" value="ECO:0007669"/>
    <property type="project" value="TreeGrafter"/>
</dbReference>
<keyword evidence="4" id="KW-0539">Nucleus</keyword>
<evidence type="ECO:0000256" key="5">
    <source>
        <dbReference type="ARBA" id="ARBA00093456"/>
    </source>
</evidence>
<keyword evidence="2" id="KW-1017">Isopeptide bond</keyword>
<dbReference type="OrthoDB" id="27031at2759"/>
<dbReference type="GO" id="GO:0007129">
    <property type="term" value="P:homologous chromosome pairing at meiosis"/>
    <property type="evidence" value="ECO:0007669"/>
    <property type="project" value="TreeGrafter"/>
</dbReference>
<evidence type="ECO:0000313" key="6">
    <source>
        <dbReference type="EMBL" id="EIE92163.1"/>
    </source>
</evidence>
<dbReference type="PANTHER" id="PTHR32086">
    <property type="entry name" value="FANCONI ANEMIA GROUP D2 PROTEIN"/>
    <property type="match status" value="1"/>
</dbReference>